<keyword evidence="4" id="KW-0833">Ubl conjugation pathway</keyword>
<evidence type="ECO:0000256" key="2">
    <source>
        <dbReference type="ARBA" id="ARBA00022618"/>
    </source>
</evidence>
<dbReference type="PROSITE" id="PS51284">
    <property type="entry name" value="DOC"/>
    <property type="match status" value="1"/>
</dbReference>
<dbReference type="AlphaFoldDB" id="A0A8H7QTR2"/>
<keyword evidence="3" id="KW-0498">Mitosis</keyword>
<evidence type="ECO:0000256" key="1">
    <source>
        <dbReference type="ARBA" id="ARBA00006762"/>
    </source>
</evidence>
<dbReference type="GO" id="GO:0005680">
    <property type="term" value="C:anaphase-promoting complex"/>
    <property type="evidence" value="ECO:0007669"/>
    <property type="project" value="InterPro"/>
</dbReference>
<evidence type="ECO:0000259" key="7">
    <source>
        <dbReference type="PROSITE" id="PS51284"/>
    </source>
</evidence>
<dbReference type="GO" id="GO:0051301">
    <property type="term" value="P:cell division"/>
    <property type="evidence" value="ECO:0007669"/>
    <property type="project" value="UniProtKB-KW"/>
</dbReference>
<keyword evidence="5" id="KW-0131">Cell cycle</keyword>
<dbReference type="Proteomes" id="UP000603453">
    <property type="component" value="Unassembled WGS sequence"/>
</dbReference>
<dbReference type="PANTHER" id="PTHR12936:SF0">
    <property type="entry name" value="ANAPHASE-PROMOTING COMPLEX SUBUNIT 10"/>
    <property type="match status" value="1"/>
</dbReference>
<evidence type="ECO:0000256" key="6">
    <source>
        <dbReference type="SAM" id="MobiDB-lite"/>
    </source>
</evidence>
<keyword evidence="2" id="KW-0132">Cell division</keyword>
<organism evidence="8 9">
    <name type="scientific">Mucor saturninus</name>
    <dbReference type="NCBI Taxonomy" id="64648"/>
    <lineage>
        <taxon>Eukaryota</taxon>
        <taxon>Fungi</taxon>
        <taxon>Fungi incertae sedis</taxon>
        <taxon>Mucoromycota</taxon>
        <taxon>Mucoromycotina</taxon>
        <taxon>Mucoromycetes</taxon>
        <taxon>Mucorales</taxon>
        <taxon>Mucorineae</taxon>
        <taxon>Mucoraceae</taxon>
        <taxon>Mucor</taxon>
    </lineage>
</organism>
<feature type="region of interest" description="Disordered" evidence="6">
    <location>
        <begin position="1"/>
        <end position="23"/>
    </location>
</feature>
<dbReference type="Pfam" id="PF03256">
    <property type="entry name" value="ANAPC10"/>
    <property type="match status" value="1"/>
</dbReference>
<dbReference type="CDD" id="cd08366">
    <property type="entry name" value="APC10"/>
    <property type="match status" value="1"/>
</dbReference>
<dbReference type="GO" id="GO:0070979">
    <property type="term" value="P:protein K11-linked ubiquitination"/>
    <property type="evidence" value="ECO:0007669"/>
    <property type="project" value="TreeGrafter"/>
</dbReference>
<keyword evidence="9" id="KW-1185">Reference proteome</keyword>
<sequence>MSDLDESFEADYNPPSSVFSSPPHEYEAYAAVSGFGESDVNSLEGSETEEAGADDAQLEKTAKTIYLTQHPGIAQRELGGREIGKNEAIWRVSSFRSDWGPENLRDNNPWTYWQSNCPDPRKNHTIDVIFHQATLIRQVSLFLDFFQDESYTPRTICIRCGTSRRDLLDLMTIECEQDFVGWLNADVMSKNDGEPFRLWFLQIAILNTHSNGRDTHIRQIKVFAS</sequence>
<evidence type="ECO:0000256" key="5">
    <source>
        <dbReference type="ARBA" id="ARBA00023306"/>
    </source>
</evidence>
<dbReference type="PANTHER" id="PTHR12936">
    <property type="entry name" value="ANAPHASE-PROMOTING COMPLEX 10"/>
    <property type="match status" value="1"/>
</dbReference>
<proteinExistence type="inferred from homology"/>
<dbReference type="InterPro" id="IPR008979">
    <property type="entry name" value="Galactose-bd-like_sf"/>
</dbReference>
<comment type="caution">
    <text evidence="8">The sequence shown here is derived from an EMBL/GenBank/DDBJ whole genome shotgun (WGS) entry which is preliminary data.</text>
</comment>
<dbReference type="InterPro" id="IPR004939">
    <property type="entry name" value="APC_su10/DOC_dom"/>
</dbReference>
<dbReference type="SMART" id="SM01337">
    <property type="entry name" value="APC10"/>
    <property type="match status" value="1"/>
</dbReference>
<reference evidence="8" key="1">
    <citation type="submission" date="2020-12" db="EMBL/GenBank/DDBJ databases">
        <title>Metabolic potential, ecology and presence of endohyphal bacteria is reflected in genomic diversity of Mucoromycotina.</title>
        <authorList>
            <person name="Muszewska A."/>
            <person name="Okrasinska A."/>
            <person name="Steczkiewicz K."/>
            <person name="Drgas O."/>
            <person name="Orlowska M."/>
            <person name="Perlinska-Lenart U."/>
            <person name="Aleksandrzak-Piekarczyk T."/>
            <person name="Szatraj K."/>
            <person name="Zielenkiewicz U."/>
            <person name="Pilsyk S."/>
            <person name="Malc E."/>
            <person name="Mieczkowski P."/>
            <person name="Kruszewska J.S."/>
            <person name="Biernat P."/>
            <person name="Pawlowska J."/>
        </authorList>
    </citation>
    <scope>NUCLEOTIDE SEQUENCE</scope>
    <source>
        <strain evidence="8">WA0000017839</strain>
    </source>
</reference>
<dbReference type="GO" id="GO:0031145">
    <property type="term" value="P:anaphase-promoting complex-dependent catabolic process"/>
    <property type="evidence" value="ECO:0007669"/>
    <property type="project" value="InterPro"/>
</dbReference>
<evidence type="ECO:0000313" key="9">
    <source>
        <dbReference type="Proteomes" id="UP000603453"/>
    </source>
</evidence>
<dbReference type="EMBL" id="JAEPRD010000108">
    <property type="protein sequence ID" value="KAG2198614.1"/>
    <property type="molecule type" value="Genomic_DNA"/>
</dbReference>
<protein>
    <recommendedName>
        <fullName evidence="7">DOC domain-containing protein</fullName>
    </recommendedName>
</protein>
<gene>
    <name evidence="8" type="ORF">INT47_001061</name>
</gene>
<feature type="domain" description="DOC" evidence="7">
    <location>
        <begin position="60"/>
        <end position="225"/>
    </location>
</feature>
<evidence type="ECO:0000256" key="4">
    <source>
        <dbReference type="ARBA" id="ARBA00022786"/>
    </source>
</evidence>
<accession>A0A8H7QTR2</accession>
<comment type="similarity">
    <text evidence="1">Belongs to the APC10 family.</text>
</comment>
<evidence type="ECO:0000313" key="8">
    <source>
        <dbReference type="EMBL" id="KAG2198614.1"/>
    </source>
</evidence>
<name>A0A8H7QTR2_9FUNG</name>
<dbReference type="OrthoDB" id="24948at2759"/>
<dbReference type="SUPFAM" id="SSF49785">
    <property type="entry name" value="Galactose-binding domain-like"/>
    <property type="match status" value="1"/>
</dbReference>
<evidence type="ECO:0000256" key="3">
    <source>
        <dbReference type="ARBA" id="ARBA00022776"/>
    </source>
</evidence>
<dbReference type="InterPro" id="IPR016901">
    <property type="entry name" value="APC10/Doc1"/>
</dbReference>
<dbReference type="Gene3D" id="2.60.120.260">
    <property type="entry name" value="Galactose-binding domain-like"/>
    <property type="match status" value="1"/>
</dbReference>